<dbReference type="AlphaFoldDB" id="A0A9P7DVG4"/>
<dbReference type="EMBL" id="JABBWG010000061">
    <property type="protein sequence ID" value="KAG1804183.1"/>
    <property type="molecule type" value="Genomic_DNA"/>
</dbReference>
<gene>
    <name evidence="1" type="ORF">BJ212DRAFT_1486822</name>
</gene>
<accession>A0A9P7DVG4</accession>
<sequence length="149" mass="16816">MGQSSECLDNAESAGSRVYFDGIKTQMPDKVPVSMQHTICDGHHNQGDILMKYAKASIPPGETLTETNNQGNLYERGQNTFMKTMKQGHDPEMHGIHLSKDMVSGPHGTPYIYAYFQVTEVLALYFAEMFCMAFPEFYEEYRKTVEAGK</sequence>
<dbReference type="GeneID" id="64635189"/>
<dbReference type="OrthoDB" id="2645478at2759"/>
<evidence type="ECO:0000313" key="2">
    <source>
        <dbReference type="Proteomes" id="UP000807769"/>
    </source>
</evidence>
<keyword evidence="2" id="KW-1185">Reference proteome</keyword>
<proteinExistence type="predicted"/>
<evidence type="ECO:0000313" key="1">
    <source>
        <dbReference type="EMBL" id="KAG1804183.1"/>
    </source>
</evidence>
<comment type="caution">
    <text evidence="1">The sequence shown here is derived from an EMBL/GenBank/DDBJ whole genome shotgun (WGS) entry which is preliminary data.</text>
</comment>
<dbReference type="Proteomes" id="UP000807769">
    <property type="component" value="Unassembled WGS sequence"/>
</dbReference>
<name>A0A9P7DVG4_9AGAM</name>
<protein>
    <submittedName>
        <fullName evidence="1">Uncharacterized protein</fullName>
    </submittedName>
</protein>
<dbReference type="RefSeq" id="XP_041186807.1">
    <property type="nucleotide sequence ID" value="XM_041341173.1"/>
</dbReference>
<reference evidence="1" key="1">
    <citation type="journal article" date="2020" name="New Phytol.">
        <title>Comparative genomics reveals dynamic genome evolution in host specialist ectomycorrhizal fungi.</title>
        <authorList>
            <person name="Lofgren L.A."/>
            <person name="Nguyen N.H."/>
            <person name="Vilgalys R."/>
            <person name="Ruytinx J."/>
            <person name="Liao H.L."/>
            <person name="Branco S."/>
            <person name="Kuo A."/>
            <person name="LaButti K."/>
            <person name="Lipzen A."/>
            <person name="Andreopoulos W."/>
            <person name="Pangilinan J."/>
            <person name="Riley R."/>
            <person name="Hundley H."/>
            <person name="Na H."/>
            <person name="Barry K."/>
            <person name="Grigoriev I.V."/>
            <person name="Stajich J.E."/>
            <person name="Kennedy P.G."/>
        </authorList>
    </citation>
    <scope>NUCLEOTIDE SEQUENCE</scope>
    <source>
        <strain evidence="1">MN1</strain>
    </source>
</reference>
<organism evidence="1 2">
    <name type="scientific">Suillus subaureus</name>
    <dbReference type="NCBI Taxonomy" id="48587"/>
    <lineage>
        <taxon>Eukaryota</taxon>
        <taxon>Fungi</taxon>
        <taxon>Dikarya</taxon>
        <taxon>Basidiomycota</taxon>
        <taxon>Agaricomycotina</taxon>
        <taxon>Agaricomycetes</taxon>
        <taxon>Agaricomycetidae</taxon>
        <taxon>Boletales</taxon>
        <taxon>Suillineae</taxon>
        <taxon>Suillaceae</taxon>
        <taxon>Suillus</taxon>
    </lineage>
</organism>